<evidence type="ECO:0000313" key="2">
    <source>
        <dbReference type="Proteomes" id="UP001497522"/>
    </source>
</evidence>
<dbReference type="Proteomes" id="UP001497522">
    <property type="component" value="Chromosome 5"/>
</dbReference>
<name>A0ABP1BKR3_9BRYO</name>
<reference evidence="1" key="1">
    <citation type="submission" date="2024-03" db="EMBL/GenBank/DDBJ databases">
        <authorList>
            <consortium name="ELIXIR-Norway"/>
            <consortium name="Elixir Norway"/>
        </authorList>
    </citation>
    <scope>NUCLEOTIDE SEQUENCE</scope>
</reference>
<gene>
    <name evidence="1" type="ORF">CSSPJE1EN2_LOCUS18420</name>
</gene>
<sequence length="151" mass="17007">MDLYDDHVVTCKHGPHTIHCHDRMSYVQNIIANEAGLKSHLEKIGLIVGRKDCHVDALFPMFCAGQDVYLDFMITHSLQPTFIDCAMGKSLVATKATVANKHSDDDEKCCRNGLCLIAMAWETFGDSALETRIMIHKITIRHVDKHNRSRG</sequence>
<accession>A0ABP1BKR3</accession>
<protein>
    <submittedName>
        <fullName evidence="1">Uncharacterized protein</fullName>
    </submittedName>
</protein>
<keyword evidence="2" id="KW-1185">Reference proteome</keyword>
<organism evidence="1 2">
    <name type="scientific">Sphagnum jensenii</name>
    <dbReference type="NCBI Taxonomy" id="128206"/>
    <lineage>
        <taxon>Eukaryota</taxon>
        <taxon>Viridiplantae</taxon>
        <taxon>Streptophyta</taxon>
        <taxon>Embryophyta</taxon>
        <taxon>Bryophyta</taxon>
        <taxon>Sphagnophytina</taxon>
        <taxon>Sphagnopsida</taxon>
        <taxon>Sphagnales</taxon>
        <taxon>Sphagnaceae</taxon>
        <taxon>Sphagnum</taxon>
    </lineage>
</organism>
<evidence type="ECO:0000313" key="1">
    <source>
        <dbReference type="EMBL" id="CAK9876198.1"/>
    </source>
</evidence>
<proteinExistence type="predicted"/>
<dbReference type="EMBL" id="OZ023706">
    <property type="protein sequence ID" value="CAK9876198.1"/>
    <property type="molecule type" value="Genomic_DNA"/>
</dbReference>